<comment type="pathway">
    <text evidence="11">Bacterial outer membrane biogenesis; LPS lipid A biosynthesis.</text>
</comment>
<keyword evidence="6 11" id="KW-0441">Lipid A biosynthesis</keyword>
<evidence type="ECO:0000256" key="4">
    <source>
        <dbReference type="ARBA" id="ARBA00020902"/>
    </source>
</evidence>
<comment type="caution">
    <text evidence="12">The sequence shown here is derived from an EMBL/GenBank/DDBJ whole genome shotgun (WGS) entry which is preliminary data.</text>
</comment>
<accession>A0ABV7VJ94</accession>
<gene>
    <name evidence="11 12" type="primary">lpxB</name>
    <name evidence="12" type="ORF">ACFOOQ_13695</name>
</gene>
<proteinExistence type="inferred from homology"/>
<dbReference type="NCBIfam" id="TIGR00215">
    <property type="entry name" value="lpxB"/>
    <property type="match status" value="1"/>
</dbReference>
<keyword evidence="8 11" id="KW-0808">Transferase</keyword>
<keyword evidence="7 11" id="KW-0328">Glycosyltransferase</keyword>
<evidence type="ECO:0000256" key="1">
    <source>
        <dbReference type="ARBA" id="ARBA00002056"/>
    </source>
</evidence>
<evidence type="ECO:0000256" key="9">
    <source>
        <dbReference type="ARBA" id="ARBA00023098"/>
    </source>
</evidence>
<evidence type="ECO:0000256" key="5">
    <source>
        <dbReference type="ARBA" id="ARBA00022516"/>
    </source>
</evidence>
<evidence type="ECO:0000256" key="6">
    <source>
        <dbReference type="ARBA" id="ARBA00022556"/>
    </source>
</evidence>
<organism evidence="12 13">
    <name type="scientific">Ferrovibrio xuzhouensis</name>
    <dbReference type="NCBI Taxonomy" id="1576914"/>
    <lineage>
        <taxon>Bacteria</taxon>
        <taxon>Pseudomonadati</taxon>
        <taxon>Pseudomonadota</taxon>
        <taxon>Alphaproteobacteria</taxon>
        <taxon>Rhodospirillales</taxon>
        <taxon>Rhodospirillaceae</taxon>
        <taxon>Ferrovibrio</taxon>
    </lineage>
</organism>
<dbReference type="PANTHER" id="PTHR30372:SF4">
    <property type="entry name" value="LIPID-A-DISACCHARIDE SYNTHASE, MITOCHONDRIAL-RELATED"/>
    <property type="match status" value="1"/>
</dbReference>
<evidence type="ECO:0000256" key="3">
    <source>
        <dbReference type="ARBA" id="ARBA00012687"/>
    </source>
</evidence>
<dbReference type="GO" id="GO:0008915">
    <property type="term" value="F:lipid-A-disaccharide synthase activity"/>
    <property type="evidence" value="ECO:0007669"/>
    <property type="project" value="UniProtKB-EC"/>
</dbReference>
<dbReference type="EC" id="2.4.1.182" evidence="3 11"/>
<evidence type="ECO:0000256" key="7">
    <source>
        <dbReference type="ARBA" id="ARBA00022676"/>
    </source>
</evidence>
<evidence type="ECO:0000256" key="8">
    <source>
        <dbReference type="ARBA" id="ARBA00022679"/>
    </source>
</evidence>
<dbReference type="Pfam" id="PF02684">
    <property type="entry name" value="LpxB"/>
    <property type="match status" value="1"/>
</dbReference>
<comment type="function">
    <text evidence="1 11">Condensation of UDP-2,3-diacylglucosamine and 2,3-diacylglucosamine-1-phosphate to form lipid A disaccharide, a precursor of lipid A, a phosphorylated glycolipid that anchors the lipopolysaccharide to the outer membrane of the cell.</text>
</comment>
<sequence>MAEARPLRVALIAGEPSGDALGASLMRALRRETDDAVVFSGIGGAQMIGQGMQSRFPIVDLAVMGLVEVLPRIRLLRRRIDETARFLLADPPDIAVTIDSPGFTRRVAQKLAGRSFPLVHYVAPTVWAWRPGRARRLARLYDHLLAILPFEPPYFEVVGLPTTYVGHPAVETIAAIRRTEAAAVEDGRGFRVRHDIPADRQILAVLPGSRQGEVRRLLPVFDAVLRLLKGAGLNLHLVIPTVETVAETVHSAAADLPFPALVVEQSAERYAAMLTADAALAASGTATLELGLAGVPTVLAYRVNALTAAIVRRLLRTPYAGLVNILSGREVMPEFLQENCRAERIAPALLPLLTDAAARRAQTDVCAAITLQLGGGEDLPPSVRAARAVLAAAARRLPAPAKG</sequence>
<comment type="similarity">
    <text evidence="2 11">Belongs to the LpxB family.</text>
</comment>
<keyword evidence="5 11" id="KW-0444">Lipid biosynthesis</keyword>
<protein>
    <recommendedName>
        <fullName evidence="4 11">Lipid-A-disaccharide synthase</fullName>
        <ecNumber evidence="3 11">2.4.1.182</ecNumber>
    </recommendedName>
</protein>
<evidence type="ECO:0000313" key="12">
    <source>
        <dbReference type="EMBL" id="MFC3676606.1"/>
    </source>
</evidence>
<dbReference type="InterPro" id="IPR003835">
    <property type="entry name" value="Glyco_trans_19"/>
</dbReference>
<dbReference type="SUPFAM" id="SSF53756">
    <property type="entry name" value="UDP-Glycosyltransferase/glycogen phosphorylase"/>
    <property type="match status" value="1"/>
</dbReference>
<evidence type="ECO:0000256" key="10">
    <source>
        <dbReference type="ARBA" id="ARBA00048975"/>
    </source>
</evidence>
<reference evidence="13" key="1">
    <citation type="journal article" date="2019" name="Int. J. Syst. Evol. Microbiol.">
        <title>The Global Catalogue of Microorganisms (GCM) 10K type strain sequencing project: providing services to taxonomists for standard genome sequencing and annotation.</title>
        <authorList>
            <consortium name="The Broad Institute Genomics Platform"/>
            <consortium name="The Broad Institute Genome Sequencing Center for Infectious Disease"/>
            <person name="Wu L."/>
            <person name="Ma J."/>
        </authorList>
    </citation>
    <scope>NUCLEOTIDE SEQUENCE [LARGE SCALE GENOMIC DNA]</scope>
    <source>
        <strain evidence="13">KCTC 42182</strain>
    </source>
</reference>
<keyword evidence="13" id="KW-1185">Reference proteome</keyword>
<dbReference type="RefSeq" id="WP_379727592.1">
    <property type="nucleotide sequence ID" value="NZ_JBHRYJ010000003.1"/>
</dbReference>
<dbReference type="PANTHER" id="PTHR30372">
    <property type="entry name" value="LIPID-A-DISACCHARIDE SYNTHASE"/>
    <property type="match status" value="1"/>
</dbReference>
<evidence type="ECO:0000256" key="2">
    <source>
        <dbReference type="ARBA" id="ARBA00007868"/>
    </source>
</evidence>
<evidence type="ECO:0000313" key="13">
    <source>
        <dbReference type="Proteomes" id="UP001595711"/>
    </source>
</evidence>
<evidence type="ECO:0000256" key="11">
    <source>
        <dbReference type="HAMAP-Rule" id="MF_00392"/>
    </source>
</evidence>
<dbReference type="Proteomes" id="UP001595711">
    <property type="component" value="Unassembled WGS sequence"/>
</dbReference>
<keyword evidence="9 11" id="KW-0443">Lipid metabolism</keyword>
<name>A0ABV7VJ94_9PROT</name>
<comment type="catalytic activity">
    <reaction evidence="10 11">
        <text>a lipid X + a UDP-2-N,3-O-bis[(3R)-3-hydroxyacyl]-alpha-D-glucosamine = a lipid A disaccharide + UDP + H(+)</text>
        <dbReference type="Rhea" id="RHEA:67828"/>
        <dbReference type="ChEBI" id="CHEBI:15378"/>
        <dbReference type="ChEBI" id="CHEBI:58223"/>
        <dbReference type="ChEBI" id="CHEBI:137748"/>
        <dbReference type="ChEBI" id="CHEBI:176338"/>
        <dbReference type="ChEBI" id="CHEBI:176343"/>
        <dbReference type="EC" id="2.4.1.182"/>
    </reaction>
</comment>
<dbReference type="HAMAP" id="MF_00392">
    <property type="entry name" value="LpxB"/>
    <property type="match status" value="1"/>
</dbReference>
<dbReference type="EMBL" id="JBHRYJ010000003">
    <property type="protein sequence ID" value="MFC3676606.1"/>
    <property type="molecule type" value="Genomic_DNA"/>
</dbReference>